<dbReference type="InterPro" id="IPR007507">
    <property type="entry name" value="Glycos_transf_N"/>
</dbReference>
<evidence type="ECO:0000259" key="10">
    <source>
        <dbReference type="Pfam" id="PF04413"/>
    </source>
</evidence>
<evidence type="ECO:0000256" key="3">
    <source>
        <dbReference type="ARBA" id="ARBA00019077"/>
    </source>
</evidence>
<dbReference type="EC" id="2.4.99.12" evidence="2 9"/>
<evidence type="ECO:0000313" key="12">
    <source>
        <dbReference type="Proteomes" id="UP000028945"/>
    </source>
</evidence>
<feature type="domain" description="3-deoxy-D-manno-octulosonic-acid transferase N-terminal" evidence="10">
    <location>
        <begin position="54"/>
        <end position="229"/>
    </location>
</feature>
<dbReference type="PANTHER" id="PTHR42755:SF1">
    <property type="entry name" value="3-DEOXY-D-MANNO-OCTULOSONIC ACID TRANSFERASE, MITOCHONDRIAL-RELATED"/>
    <property type="match status" value="1"/>
</dbReference>
<keyword evidence="9" id="KW-1003">Cell membrane</keyword>
<dbReference type="GO" id="GO:0009245">
    <property type="term" value="P:lipid A biosynthetic process"/>
    <property type="evidence" value="ECO:0007669"/>
    <property type="project" value="TreeGrafter"/>
</dbReference>
<dbReference type="EMBL" id="CP009238">
    <property type="protein sequence ID" value="AIL31998.1"/>
    <property type="molecule type" value="Genomic_DNA"/>
</dbReference>
<dbReference type="GO" id="GO:0005886">
    <property type="term" value="C:plasma membrane"/>
    <property type="evidence" value="ECO:0007669"/>
    <property type="project" value="UniProtKB-SubCell"/>
</dbReference>
<evidence type="ECO:0000256" key="1">
    <source>
        <dbReference type="ARBA" id="ARBA00004713"/>
    </source>
</evidence>
<feature type="active site" description="Proton acceptor" evidence="7">
    <location>
        <position position="77"/>
    </location>
</feature>
<gene>
    <name evidence="11" type="ORF">IX83_00465</name>
</gene>
<evidence type="ECO:0000313" key="11">
    <source>
        <dbReference type="EMBL" id="AIL31998.1"/>
    </source>
</evidence>
<dbReference type="HOGENOM" id="CLU_036146_2_0_4"/>
<dbReference type="Proteomes" id="UP000028945">
    <property type="component" value="Chromosome"/>
</dbReference>
<evidence type="ECO:0000256" key="9">
    <source>
        <dbReference type="RuleBase" id="RU365103"/>
    </source>
</evidence>
<keyword evidence="9" id="KW-0472">Membrane</keyword>
<name>A0A077DFQ0_9BURK</name>
<dbReference type="KEGG" id="bpsi:IX83_00465"/>
<dbReference type="GO" id="GO:0043842">
    <property type="term" value="F:Kdo transferase activity"/>
    <property type="evidence" value="ECO:0007669"/>
    <property type="project" value="UniProtKB-EC"/>
</dbReference>
<dbReference type="AlphaFoldDB" id="A0A077DFQ0"/>
<keyword evidence="12" id="KW-1185">Reference proteome</keyword>
<comment type="subcellular location">
    <subcellularLocation>
        <location evidence="9">Cell membrane</location>
    </subcellularLocation>
</comment>
<dbReference type="PANTHER" id="PTHR42755">
    <property type="entry name" value="3-DEOXY-MANNO-OCTULOSONATE CYTIDYLYLTRANSFERASE"/>
    <property type="match status" value="1"/>
</dbReference>
<evidence type="ECO:0000256" key="6">
    <source>
        <dbReference type="ARBA" id="ARBA00049183"/>
    </source>
</evidence>
<feature type="site" description="Transition state stabilizer" evidence="8">
    <location>
        <position position="150"/>
    </location>
</feature>
<dbReference type="GO" id="GO:0009244">
    <property type="term" value="P:lipopolysaccharide core region biosynthetic process"/>
    <property type="evidence" value="ECO:0007669"/>
    <property type="project" value="UniProtKB-UniRule"/>
</dbReference>
<dbReference type="RefSeq" id="WP_038497892.1">
    <property type="nucleotide sequence ID" value="NZ_AFWK01000051.1"/>
</dbReference>
<dbReference type="UniPathway" id="UPA00958"/>
<evidence type="ECO:0000256" key="4">
    <source>
        <dbReference type="ARBA" id="ARBA00022679"/>
    </source>
</evidence>
<dbReference type="SUPFAM" id="SSF53756">
    <property type="entry name" value="UDP-Glycosyltransferase/glycogen phosphorylase"/>
    <property type="match status" value="1"/>
</dbReference>
<comment type="similarity">
    <text evidence="9">Belongs to the glycosyltransferase group 1 family.</text>
</comment>
<keyword evidence="4 9" id="KW-0808">Transferase</keyword>
<comment type="catalytic activity">
    <reaction evidence="6 9">
        <text>lipid IVA (E. coli) + CMP-3-deoxy-beta-D-manno-octulosonate = alpha-Kdo-(2-&gt;6)-lipid IVA (E. coli) + CMP + H(+)</text>
        <dbReference type="Rhea" id="RHEA:28066"/>
        <dbReference type="ChEBI" id="CHEBI:15378"/>
        <dbReference type="ChEBI" id="CHEBI:58603"/>
        <dbReference type="ChEBI" id="CHEBI:60364"/>
        <dbReference type="ChEBI" id="CHEBI:60377"/>
        <dbReference type="ChEBI" id="CHEBI:85987"/>
        <dbReference type="EC" id="2.4.99.12"/>
    </reaction>
</comment>
<dbReference type="Gene3D" id="3.40.50.11720">
    <property type="entry name" value="3-Deoxy-D-manno-octulosonic-acid transferase, N-terminal domain"/>
    <property type="match status" value="1"/>
</dbReference>
<proteinExistence type="inferred from homology"/>
<dbReference type="STRING" id="1072685.IX83_00465"/>
<evidence type="ECO:0000256" key="2">
    <source>
        <dbReference type="ARBA" id="ARBA00012621"/>
    </source>
</evidence>
<reference evidence="11 12" key="1">
    <citation type="journal article" date="2014" name="BMC Genomics">
        <title>A genomic perspective on a new bacterial genus and species from the Alcaligenaceae family, Basilea psittacipulmonis.</title>
        <authorList>
            <person name="Whiteson K.L."/>
            <person name="Hernandez D."/>
            <person name="Lazarevic V."/>
            <person name="Gaia N."/>
            <person name="Farinelli L."/>
            <person name="Francois P."/>
            <person name="Pilo P."/>
            <person name="Frey J."/>
            <person name="Schrenzel J."/>
        </authorList>
    </citation>
    <scope>NUCLEOTIDE SEQUENCE [LARGE SCALE GENOMIC DNA]</scope>
    <source>
        <strain evidence="11 12">DSM 24701</strain>
    </source>
</reference>
<evidence type="ECO:0000256" key="8">
    <source>
        <dbReference type="PIRSR" id="PIRSR639901-2"/>
    </source>
</evidence>
<dbReference type="Pfam" id="PF04413">
    <property type="entry name" value="Glycos_transf_N"/>
    <property type="match status" value="1"/>
</dbReference>
<dbReference type="eggNOG" id="COG1519">
    <property type="taxonomic scope" value="Bacteria"/>
</dbReference>
<keyword evidence="9" id="KW-0448">Lipopolysaccharide biosynthesis</keyword>
<dbReference type="InterPro" id="IPR039901">
    <property type="entry name" value="Kdotransferase"/>
</dbReference>
<protein>
    <recommendedName>
        <fullName evidence="3 9">3-deoxy-D-manno-octulosonic acid transferase</fullName>
        <shortName evidence="9">Kdo transferase</shortName>
        <ecNumber evidence="2 9">2.4.99.12</ecNumber>
    </recommendedName>
    <alternativeName>
        <fullName evidence="5 9">Lipid IV(A) 3-deoxy-D-manno-octulosonic acid transferase</fullName>
    </alternativeName>
</protein>
<organism evidence="11 12">
    <name type="scientific">Basilea psittacipulmonis DSM 24701</name>
    <dbReference type="NCBI Taxonomy" id="1072685"/>
    <lineage>
        <taxon>Bacteria</taxon>
        <taxon>Pseudomonadati</taxon>
        <taxon>Pseudomonadota</taxon>
        <taxon>Betaproteobacteria</taxon>
        <taxon>Burkholderiales</taxon>
        <taxon>Alcaligenaceae</taxon>
        <taxon>Basilea</taxon>
    </lineage>
</organism>
<accession>A0A077DFQ0</accession>
<feature type="site" description="Transition state stabilizer" evidence="8">
    <location>
        <position position="227"/>
    </location>
</feature>
<dbReference type="InterPro" id="IPR038107">
    <property type="entry name" value="Glycos_transf_N_sf"/>
</dbReference>
<dbReference type="OrthoDB" id="9789797at2"/>
<evidence type="ECO:0000256" key="7">
    <source>
        <dbReference type="PIRSR" id="PIRSR639901-1"/>
    </source>
</evidence>
<comment type="function">
    <text evidence="9">Involved in lipopolysaccharide (LPS) biosynthesis. Catalyzes the transfer of 3-deoxy-D-manno-octulosonate (Kdo) residue(s) from CMP-Kdo to lipid IV(A), the tetraacyldisaccharide-1,4'-bisphosphate precursor of lipid A.</text>
</comment>
<dbReference type="Gene3D" id="3.40.50.2000">
    <property type="entry name" value="Glycogen Phosphorylase B"/>
    <property type="match status" value="1"/>
</dbReference>
<sequence>MNRFFYTQILRLSKPFLFNILKKRAKKAGGEWGIDDKRRLGHYEQLSSDEPANAGFYDPKRQELIAPVWIHAVSLGETRAAYPLIRYLLDKGYPILLTHMTATGFRQGQRFFANAIISGQLVQTWIPFDFPQAAQAFFDHWHPRCGLLIEREIWPNLLHEAKKRNIPMILVSARFSESALRSAKLLGKVMREAYGSLSLVLPQTKKDLHRLQEIGVKCPSEVVGNLKFDLQVSGMQVHYATEVKRVLNRPIVALASIRENEEALFIQEIARLKDEGVHLPLFLLIPRHAETYALCKNLLGTWSLSFVVRSEHPDDARARAADVILGDTVGEMYFYYGMSDVAIIGGSFLPYGGQNHIEACALGVPVIFGPHTENFSQSADNALFAGAARRAETVSEAIEIALDLLAHEDERKEMGKAGKDWLSLHEGATRRIVKAIESYLK</sequence>
<comment type="pathway">
    <text evidence="1 9">Bacterial outer membrane biogenesis; LPS core biosynthesis.</text>
</comment>
<evidence type="ECO:0000256" key="5">
    <source>
        <dbReference type="ARBA" id="ARBA00031445"/>
    </source>
</evidence>